<evidence type="ECO:0000313" key="3">
    <source>
        <dbReference type="Proteomes" id="UP000293347"/>
    </source>
</evidence>
<evidence type="ECO:0000256" key="1">
    <source>
        <dbReference type="SAM" id="SignalP"/>
    </source>
</evidence>
<dbReference type="RefSeq" id="WP_131597765.1">
    <property type="nucleotide sequence ID" value="NZ_SJSL01000008.1"/>
</dbReference>
<name>A0A4R0NCT0_9SPHI</name>
<keyword evidence="1" id="KW-0732">Signal</keyword>
<dbReference type="AlphaFoldDB" id="A0A4R0NCT0"/>
<evidence type="ECO:0000313" key="2">
    <source>
        <dbReference type="EMBL" id="TCC98048.1"/>
    </source>
</evidence>
<feature type="signal peptide" evidence="1">
    <location>
        <begin position="1"/>
        <end position="20"/>
    </location>
</feature>
<gene>
    <name evidence="2" type="ORF">EZ437_19585</name>
</gene>
<reference evidence="2 3" key="1">
    <citation type="submission" date="2019-02" db="EMBL/GenBank/DDBJ databases">
        <title>Pedobacter sp. RP-1-14 sp. nov., isolated from Arctic soil.</title>
        <authorList>
            <person name="Dahal R.H."/>
        </authorList>
    </citation>
    <scope>NUCLEOTIDE SEQUENCE [LARGE SCALE GENOMIC DNA]</scope>
    <source>
        <strain evidence="2 3">RP-1-14</strain>
    </source>
</reference>
<proteinExistence type="predicted"/>
<keyword evidence="3" id="KW-1185">Reference proteome</keyword>
<feature type="chain" id="PRO_5020240172" evidence="1">
    <location>
        <begin position="21"/>
        <end position="488"/>
    </location>
</feature>
<dbReference type="Proteomes" id="UP000293347">
    <property type="component" value="Unassembled WGS sequence"/>
</dbReference>
<protein>
    <submittedName>
        <fullName evidence="2">Uncharacterized protein</fullName>
    </submittedName>
</protein>
<dbReference type="EMBL" id="SJSL01000008">
    <property type="protein sequence ID" value="TCC98048.1"/>
    <property type="molecule type" value="Genomic_DNA"/>
</dbReference>
<comment type="caution">
    <text evidence="2">The sequence shown here is derived from an EMBL/GenBank/DDBJ whole genome shotgun (WGS) entry which is preliminary data.</text>
</comment>
<sequence>MKKLLNSIAMVLLISGVANAQNPKVIVENRDLRKPNMVIAKPIAFKSIALSEAKADGKQLKSTDVVKTLSGKSITVDEYLKRINTLESEMTKKGYTLRNFKPESKSLKIKPIILAPAAISSANTLNNLNLKPVATVQTRMNKIFLQNKASDAFRKISRTEIGKIAPIGPKKPAIAPVTEEQNHNIATLLKPLTDKINQMVDNDQATLEILNASLQVKSYAEAPLPSNTGDIVPSSLLNTNSEYKVAVKFNANVKGSFGLPITLTIPVATMNGEFIAPSNKDKKLSRKVIVNLMGKSLFNKTSVVNTDVLSEEEQEELDLSELLQAPAMNTNNFMDWVPSMSFNTRLSNLGSVGCMYKVDMTKTNVNAYIGPTFSARIRLSASFGYEDVLEGGIEGIATLLRGGIGFGGNAGVKKDGNEWKLVNQSYIESTLEALEAEVNFFVRYPDLTNWSCWGPCIKKETLPIFKTPVAFAMKGTLLDNDKGKVLPW</sequence>
<accession>A0A4R0NCT0</accession>
<organism evidence="2 3">
    <name type="scientific">Pedobacter psychroterrae</name>
    <dbReference type="NCBI Taxonomy" id="2530453"/>
    <lineage>
        <taxon>Bacteria</taxon>
        <taxon>Pseudomonadati</taxon>
        <taxon>Bacteroidota</taxon>
        <taxon>Sphingobacteriia</taxon>
        <taxon>Sphingobacteriales</taxon>
        <taxon>Sphingobacteriaceae</taxon>
        <taxon>Pedobacter</taxon>
    </lineage>
</organism>